<evidence type="ECO:0000259" key="6">
    <source>
        <dbReference type="Pfam" id="PF08281"/>
    </source>
</evidence>
<accession>A0A495J9N1</accession>
<dbReference type="GO" id="GO:0016987">
    <property type="term" value="F:sigma factor activity"/>
    <property type="evidence" value="ECO:0007669"/>
    <property type="project" value="UniProtKB-KW"/>
</dbReference>
<feature type="domain" description="RNA polymerase sigma-70 region 2" evidence="5">
    <location>
        <begin position="27"/>
        <end position="93"/>
    </location>
</feature>
<keyword evidence="4" id="KW-0804">Transcription</keyword>
<dbReference type="Proteomes" id="UP000268007">
    <property type="component" value="Unassembled WGS sequence"/>
</dbReference>
<comment type="caution">
    <text evidence="7">The sequence shown here is derived from an EMBL/GenBank/DDBJ whole genome shotgun (WGS) entry which is preliminary data.</text>
</comment>
<proteinExistence type="inferred from homology"/>
<sequence length="201" mass="23505">MQRLQPHEEKLLFNKIATGDEMAFRIIYDAYFDRLAAYAFKMSKSEDASEEIIQDVFMKLWTNRAVLLNVELPQAYLFSIARNKTIDYLRKLAKETTLIALLAENIQYHTNNAEKRIETQDLRALIAEAIAQLSPQKQKIFRLSKYDDLSHDEIAEELNLSKSTIKNHLSETMQYLRRNLKIVPNSEILVILILIDFIKKQ</sequence>
<dbReference type="OrthoDB" id="799938at2"/>
<evidence type="ECO:0000256" key="2">
    <source>
        <dbReference type="ARBA" id="ARBA00023015"/>
    </source>
</evidence>
<dbReference type="InterPro" id="IPR013324">
    <property type="entry name" value="RNA_pol_sigma_r3/r4-like"/>
</dbReference>
<dbReference type="EMBL" id="RBKU01000001">
    <property type="protein sequence ID" value="RKR85092.1"/>
    <property type="molecule type" value="Genomic_DNA"/>
</dbReference>
<evidence type="ECO:0000256" key="3">
    <source>
        <dbReference type="ARBA" id="ARBA00023082"/>
    </source>
</evidence>
<dbReference type="InterPro" id="IPR014327">
    <property type="entry name" value="RNA_pol_sigma70_bacteroid"/>
</dbReference>
<protein>
    <submittedName>
        <fullName evidence="7">RNA polymerase sigma-70 factor (ECF subfamily)</fullName>
    </submittedName>
</protein>
<dbReference type="InterPro" id="IPR013249">
    <property type="entry name" value="RNA_pol_sigma70_r4_t2"/>
</dbReference>
<evidence type="ECO:0000313" key="8">
    <source>
        <dbReference type="Proteomes" id="UP000268007"/>
    </source>
</evidence>
<dbReference type="GO" id="GO:0006352">
    <property type="term" value="P:DNA-templated transcription initiation"/>
    <property type="evidence" value="ECO:0007669"/>
    <property type="project" value="InterPro"/>
</dbReference>
<evidence type="ECO:0000313" key="7">
    <source>
        <dbReference type="EMBL" id="RKR85092.1"/>
    </source>
</evidence>
<keyword evidence="3" id="KW-0731">Sigma factor</keyword>
<dbReference type="GO" id="GO:0003677">
    <property type="term" value="F:DNA binding"/>
    <property type="evidence" value="ECO:0007669"/>
    <property type="project" value="InterPro"/>
</dbReference>
<dbReference type="Pfam" id="PF04542">
    <property type="entry name" value="Sigma70_r2"/>
    <property type="match status" value="1"/>
</dbReference>
<dbReference type="NCBIfam" id="TIGR02937">
    <property type="entry name" value="sigma70-ECF"/>
    <property type="match status" value="1"/>
</dbReference>
<comment type="similarity">
    <text evidence="1">Belongs to the sigma-70 factor family. ECF subfamily.</text>
</comment>
<dbReference type="Gene3D" id="1.10.1740.10">
    <property type="match status" value="1"/>
</dbReference>
<dbReference type="CDD" id="cd06171">
    <property type="entry name" value="Sigma70_r4"/>
    <property type="match status" value="1"/>
</dbReference>
<dbReference type="Pfam" id="PF08281">
    <property type="entry name" value="Sigma70_r4_2"/>
    <property type="match status" value="1"/>
</dbReference>
<evidence type="ECO:0000259" key="5">
    <source>
        <dbReference type="Pfam" id="PF04542"/>
    </source>
</evidence>
<keyword evidence="2" id="KW-0805">Transcription regulation</keyword>
<evidence type="ECO:0000256" key="1">
    <source>
        <dbReference type="ARBA" id="ARBA00010641"/>
    </source>
</evidence>
<dbReference type="PANTHER" id="PTHR43133">
    <property type="entry name" value="RNA POLYMERASE ECF-TYPE SIGMA FACTO"/>
    <property type="match status" value="1"/>
</dbReference>
<dbReference type="InterPro" id="IPR013325">
    <property type="entry name" value="RNA_pol_sigma_r2"/>
</dbReference>
<dbReference type="InterPro" id="IPR036388">
    <property type="entry name" value="WH-like_DNA-bd_sf"/>
</dbReference>
<dbReference type="InterPro" id="IPR014284">
    <property type="entry name" value="RNA_pol_sigma-70_dom"/>
</dbReference>
<feature type="domain" description="RNA polymerase sigma factor 70 region 4 type 2" evidence="6">
    <location>
        <begin position="125"/>
        <end position="173"/>
    </location>
</feature>
<dbReference type="InterPro" id="IPR039425">
    <property type="entry name" value="RNA_pol_sigma-70-like"/>
</dbReference>
<dbReference type="PANTHER" id="PTHR43133:SF46">
    <property type="entry name" value="RNA POLYMERASE SIGMA-70 FACTOR ECF SUBFAMILY"/>
    <property type="match status" value="1"/>
</dbReference>
<dbReference type="AlphaFoldDB" id="A0A495J9N1"/>
<dbReference type="RefSeq" id="WP_121201173.1">
    <property type="nucleotide sequence ID" value="NZ_RBKU01000001.1"/>
</dbReference>
<dbReference type="Gene3D" id="1.10.10.10">
    <property type="entry name" value="Winged helix-like DNA-binding domain superfamily/Winged helix DNA-binding domain"/>
    <property type="match status" value="1"/>
</dbReference>
<dbReference type="InterPro" id="IPR007627">
    <property type="entry name" value="RNA_pol_sigma70_r2"/>
</dbReference>
<organism evidence="7 8">
    <name type="scientific">Mucilaginibacter gracilis</name>
    <dbReference type="NCBI Taxonomy" id="423350"/>
    <lineage>
        <taxon>Bacteria</taxon>
        <taxon>Pseudomonadati</taxon>
        <taxon>Bacteroidota</taxon>
        <taxon>Sphingobacteriia</taxon>
        <taxon>Sphingobacteriales</taxon>
        <taxon>Sphingobacteriaceae</taxon>
        <taxon>Mucilaginibacter</taxon>
    </lineage>
</organism>
<evidence type="ECO:0000256" key="4">
    <source>
        <dbReference type="ARBA" id="ARBA00023163"/>
    </source>
</evidence>
<dbReference type="SUPFAM" id="SSF88659">
    <property type="entry name" value="Sigma3 and sigma4 domains of RNA polymerase sigma factors"/>
    <property type="match status" value="1"/>
</dbReference>
<keyword evidence="8" id="KW-1185">Reference proteome</keyword>
<gene>
    <name evidence="7" type="ORF">BDD43_5348</name>
</gene>
<dbReference type="NCBIfam" id="TIGR02985">
    <property type="entry name" value="Sig70_bacteroi1"/>
    <property type="match status" value="1"/>
</dbReference>
<dbReference type="SUPFAM" id="SSF88946">
    <property type="entry name" value="Sigma2 domain of RNA polymerase sigma factors"/>
    <property type="match status" value="1"/>
</dbReference>
<reference evidence="7 8" key="1">
    <citation type="submission" date="2018-10" db="EMBL/GenBank/DDBJ databases">
        <title>Genomic Encyclopedia of Archaeal and Bacterial Type Strains, Phase II (KMG-II): from individual species to whole genera.</title>
        <authorList>
            <person name="Goeker M."/>
        </authorList>
    </citation>
    <scope>NUCLEOTIDE SEQUENCE [LARGE SCALE GENOMIC DNA]</scope>
    <source>
        <strain evidence="7 8">DSM 18602</strain>
    </source>
</reference>
<name>A0A495J9N1_9SPHI</name>